<dbReference type="GO" id="GO:0034599">
    <property type="term" value="P:cellular response to oxidative stress"/>
    <property type="evidence" value="ECO:0007669"/>
    <property type="project" value="TreeGrafter"/>
</dbReference>
<evidence type="ECO:0000313" key="8">
    <source>
        <dbReference type="Proteomes" id="UP000001740"/>
    </source>
</evidence>
<evidence type="ECO:0000256" key="1">
    <source>
        <dbReference type="ARBA" id="ARBA00001974"/>
    </source>
</evidence>
<evidence type="ECO:0000259" key="6">
    <source>
        <dbReference type="Pfam" id="PF07992"/>
    </source>
</evidence>
<dbReference type="Pfam" id="PF07992">
    <property type="entry name" value="Pyr_redox_2"/>
    <property type="match status" value="1"/>
</dbReference>
<dbReference type="GO" id="GO:0006749">
    <property type="term" value="P:glutathione metabolic process"/>
    <property type="evidence" value="ECO:0007669"/>
    <property type="project" value="TreeGrafter"/>
</dbReference>
<dbReference type="KEGG" id="xop:PXO_01912"/>
<dbReference type="HOGENOM" id="CLU_177886_0_0_6"/>
<evidence type="ECO:0000313" key="7">
    <source>
        <dbReference type="EMBL" id="ACD60145.1"/>
    </source>
</evidence>
<dbReference type="InterPro" id="IPR036188">
    <property type="entry name" value="FAD/NAD-bd_sf"/>
</dbReference>
<sequence>MALIPQRGVLQDRHTIMGSDGVPVTAEHIVIATGAHPLRPDVEGAGHGEVSDDSFNLCHAPEQVAIIGGG</sequence>
<dbReference type="PANTHER" id="PTHR42737:SF2">
    <property type="entry name" value="GLUTATHIONE REDUCTASE"/>
    <property type="match status" value="1"/>
</dbReference>
<dbReference type="Proteomes" id="UP000001740">
    <property type="component" value="Chromosome"/>
</dbReference>
<proteinExistence type="inferred from homology"/>
<reference evidence="7 8" key="1">
    <citation type="journal article" date="2008" name="BMC Genomics">
        <title>Genome sequence and rapid evolution of the rice pathogen Xanthomonas oryzae pv. oryzae PXO99A.</title>
        <authorList>
            <person name="Salzberg S.L."/>
            <person name="Sommer D.D."/>
            <person name="Schatz M.C."/>
            <person name="Phillippy A.M."/>
            <person name="Rabinowicz P.D."/>
            <person name="Tsuge S."/>
            <person name="Furutani A."/>
            <person name="Ochiai H."/>
            <person name="Delcher A.L."/>
            <person name="Kelley D."/>
            <person name="Madupu R."/>
            <person name="Puiu D."/>
            <person name="Radune D."/>
            <person name="Shumway M."/>
            <person name="Trapnell C."/>
            <person name="Aparna G."/>
            <person name="Jha G."/>
            <person name="Pandey A."/>
            <person name="Patil P.B."/>
            <person name="Ishihara H."/>
            <person name="Meyer D.F."/>
            <person name="Szurek B."/>
            <person name="Verdier V."/>
            <person name="Koebnik R."/>
            <person name="Dow J.M."/>
            <person name="Ryan R.P."/>
            <person name="Hirata H."/>
            <person name="Tsuyumu S."/>
            <person name="Won Lee S."/>
            <person name="Seo Y.S."/>
            <person name="Sriariyanum M."/>
            <person name="Ronald P.C."/>
            <person name="Sonti R.V."/>
            <person name="Van Sluys M.A."/>
            <person name="Leach J.E."/>
            <person name="White F.F."/>
            <person name="Bogdanove A.J."/>
        </authorList>
    </citation>
    <scope>NUCLEOTIDE SEQUENCE [LARGE SCALE GENOMIC DNA]</scope>
    <source>
        <strain evidence="7 8">PXO99A</strain>
    </source>
</reference>
<comment type="similarity">
    <text evidence="2">Belongs to the class-I pyridine nucleotide-disulfide oxidoreductase family.</text>
</comment>
<dbReference type="GO" id="GO:0004362">
    <property type="term" value="F:glutathione-disulfide reductase (NADPH) activity"/>
    <property type="evidence" value="ECO:0007669"/>
    <property type="project" value="TreeGrafter"/>
</dbReference>
<keyword evidence="5" id="KW-0676">Redox-active center</keyword>
<gene>
    <name evidence="7" type="ordered locus">PXO_01912</name>
</gene>
<dbReference type="InterPro" id="IPR046952">
    <property type="entry name" value="GSHR/TRXR-like"/>
</dbReference>
<name>A0A0K0GMT7_XANOP</name>
<dbReference type="eggNOG" id="COG1249">
    <property type="taxonomic scope" value="Bacteria"/>
</dbReference>
<dbReference type="GO" id="GO:0005829">
    <property type="term" value="C:cytosol"/>
    <property type="evidence" value="ECO:0007669"/>
    <property type="project" value="TreeGrafter"/>
</dbReference>
<dbReference type="EMBL" id="CP000967">
    <property type="protein sequence ID" value="ACD60145.1"/>
    <property type="molecule type" value="Genomic_DNA"/>
</dbReference>
<dbReference type="InterPro" id="IPR023753">
    <property type="entry name" value="FAD/NAD-binding_dom"/>
</dbReference>
<feature type="domain" description="FAD/NAD(P)-binding" evidence="6">
    <location>
        <begin position="6"/>
        <end position="70"/>
    </location>
</feature>
<dbReference type="PRINTS" id="PR00368">
    <property type="entry name" value="FADPNR"/>
</dbReference>
<dbReference type="PANTHER" id="PTHR42737">
    <property type="entry name" value="GLUTATHIONE REDUCTASE"/>
    <property type="match status" value="1"/>
</dbReference>
<evidence type="ECO:0000256" key="3">
    <source>
        <dbReference type="ARBA" id="ARBA00023002"/>
    </source>
</evidence>
<keyword evidence="3" id="KW-0560">Oxidoreductase</keyword>
<protein>
    <submittedName>
        <fullName evidence="7">Reductase</fullName>
    </submittedName>
</protein>
<keyword evidence="4" id="KW-1015">Disulfide bond</keyword>
<organism evidence="7 8">
    <name type="scientific">Xanthomonas oryzae pv. oryzae (strain PXO99A)</name>
    <dbReference type="NCBI Taxonomy" id="360094"/>
    <lineage>
        <taxon>Bacteria</taxon>
        <taxon>Pseudomonadati</taxon>
        <taxon>Pseudomonadota</taxon>
        <taxon>Gammaproteobacteria</taxon>
        <taxon>Lysobacterales</taxon>
        <taxon>Lysobacteraceae</taxon>
        <taxon>Xanthomonas</taxon>
    </lineage>
</organism>
<dbReference type="AlphaFoldDB" id="A0A0K0GMT7"/>
<accession>A0A0K0GMT7</accession>
<evidence type="ECO:0000256" key="5">
    <source>
        <dbReference type="ARBA" id="ARBA00023284"/>
    </source>
</evidence>
<dbReference type="GO" id="GO:0050660">
    <property type="term" value="F:flavin adenine dinucleotide binding"/>
    <property type="evidence" value="ECO:0007669"/>
    <property type="project" value="InterPro"/>
</dbReference>
<evidence type="ECO:0000256" key="4">
    <source>
        <dbReference type="ARBA" id="ARBA00023157"/>
    </source>
</evidence>
<dbReference type="SUPFAM" id="SSF51905">
    <property type="entry name" value="FAD/NAD(P)-binding domain"/>
    <property type="match status" value="1"/>
</dbReference>
<evidence type="ECO:0000256" key="2">
    <source>
        <dbReference type="ARBA" id="ARBA00007532"/>
    </source>
</evidence>
<dbReference type="GO" id="GO:0045454">
    <property type="term" value="P:cell redox homeostasis"/>
    <property type="evidence" value="ECO:0007669"/>
    <property type="project" value="InterPro"/>
</dbReference>
<dbReference type="Gene3D" id="3.50.50.60">
    <property type="entry name" value="FAD/NAD(P)-binding domain"/>
    <property type="match status" value="2"/>
</dbReference>
<comment type="cofactor">
    <cofactor evidence="1">
        <name>FAD</name>
        <dbReference type="ChEBI" id="CHEBI:57692"/>
    </cofactor>
</comment>